<evidence type="ECO:0000313" key="3">
    <source>
        <dbReference type="Proteomes" id="UP000789342"/>
    </source>
</evidence>
<dbReference type="EMBL" id="CAJVPV010003081">
    <property type="protein sequence ID" value="CAG8542840.1"/>
    <property type="molecule type" value="Genomic_DNA"/>
</dbReference>
<keyword evidence="1" id="KW-1133">Transmembrane helix</keyword>
<gene>
    <name evidence="2" type="ORF">AMORRO_LOCUS5209</name>
</gene>
<dbReference type="OrthoDB" id="2384862at2759"/>
<sequence>LTKDEKKTIACCHMLVVYVLLRWLKHKSLRSHNTLLPSLFAFIPNLLWYYIPALLLEEFIYFALLRHFLHIRNSICFTIRGRPSPEGTADEDCCVCYGVGVGTGATTFYPDQDEEEDDDLGILENYCVIPHHVAHRPCMFRWYTMGMSELTRTLAWQNLNLRLSQYRLINPTPTCPSCRGKLIVEILQEGLLEKEDTMKAGLGKTNKWLGKLERLIREWRTIMSWKWVIARGEITIIYILIIWRVLKWREKIMTILPRL</sequence>
<keyword evidence="3" id="KW-1185">Reference proteome</keyword>
<feature type="non-terminal residue" evidence="2">
    <location>
        <position position="1"/>
    </location>
</feature>
<reference evidence="2" key="1">
    <citation type="submission" date="2021-06" db="EMBL/GenBank/DDBJ databases">
        <authorList>
            <person name="Kallberg Y."/>
            <person name="Tangrot J."/>
            <person name="Rosling A."/>
        </authorList>
    </citation>
    <scope>NUCLEOTIDE SEQUENCE</scope>
    <source>
        <strain evidence="2">CL551</strain>
    </source>
</reference>
<dbReference type="AlphaFoldDB" id="A0A9N9FM26"/>
<name>A0A9N9FM26_9GLOM</name>
<comment type="caution">
    <text evidence="2">The sequence shown here is derived from an EMBL/GenBank/DDBJ whole genome shotgun (WGS) entry which is preliminary data.</text>
</comment>
<evidence type="ECO:0000313" key="2">
    <source>
        <dbReference type="EMBL" id="CAG8542840.1"/>
    </source>
</evidence>
<proteinExistence type="predicted"/>
<keyword evidence="1" id="KW-0472">Membrane</keyword>
<evidence type="ECO:0000256" key="1">
    <source>
        <dbReference type="SAM" id="Phobius"/>
    </source>
</evidence>
<dbReference type="Proteomes" id="UP000789342">
    <property type="component" value="Unassembled WGS sequence"/>
</dbReference>
<keyword evidence="1" id="KW-0812">Transmembrane</keyword>
<feature type="transmembrane region" description="Helical" evidence="1">
    <location>
        <begin position="227"/>
        <end position="246"/>
    </location>
</feature>
<organism evidence="2 3">
    <name type="scientific">Acaulospora morrowiae</name>
    <dbReference type="NCBI Taxonomy" id="94023"/>
    <lineage>
        <taxon>Eukaryota</taxon>
        <taxon>Fungi</taxon>
        <taxon>Fungi incertae sedis</taxon>
        <taxon>Mucoromycota</taxon>
        <taxon>Glomeromycotina</taxon>
        <taxon>Glomeromycetes</taxon>
        <taxon>Diversisporales</taxon>
        <taxon>Acaulosporaceae</taxon>
        <taxon>Acaulospora</taxon>
    </lineage>
</organism>
<accession>A0A9N9FM26</accession>
<protein>
    <submittedName>
        <fullName evidence="2">11409_t:CDS:1</fullName>
    </submittedName>
</protein>